<proteinExistence type="inferred from homology"/>
<dbReference type="Pfam" id="PF01464">
    <property type="entry name" value="SLT"/>
    <property type="match status" value="1"/>
</dbReference>
<evidence type="ECO:0000259" key="2">
    <source>
        <dbReference type="Pfam" id="PF01464"/>
    </source>
</evidence>
<feature type="domain" description="Transglycosylase SLT" evidence="2">
    <location>
        <begin position="125"/>
        <end position="221"/>
    </location>
</feature>
<dbReference type="Gene3D" id="1.10.530.10">
    <property type="match status" value="1"/>
</dbReference>
<dbReference type="AlphaFoldDB" id="A0A557QG97"/>
<dbReference type="OrthoDB" id="9815002at2"/>
<dbReference type="EMBL" id="VMNK01000018">
    <property type="protein sequence ID" value="TVO51926.1"/>
    <property type="molecule type" value="Genomic_DNA"/>
</dbReference>
<dbReference type="InterPro" id="IPR023346">
    <property type="entry name" value="Lysozyme-like_dom_sf"/>
</dbReference>
<dbReference type="InterPro" id="IPR008258">
    <property type="entry name" value="Transglycosylase_SLT_dom_1"/>
</dbReference>
<organism evidence="3 4">
    <name type="scientific">Denitromonas halophila</name>
    <dbReference type="NCBI Taxonomy" id="1629404"/>
    <lineage>
        <taxon>Bacteria</taxon>
        <taxon>Pseudomonadati</taxon>
        <taxon>Pseudomonadota</taxon>
        <taxon>Betaproteobacteria</taxon>
        <taxon>Rhodocyclales</taxon>
        <taxon>Zoogloeaceae</taxon>
        <taxon>Denitromonas</taxon>
    </lineage>
</organism>
<keyword evidence="4" id="KW-1185">Reference proteome</keyword>
<comment type="caution">
    <text evidence="3">The sequence shown here is derived from an EMBL/GenBank/DDBJ whole genome shotgun (WGS) entry which is preliminary data.</text>
</comment>
<evidence type="ECO:0000313" key="3">
    <source>
        <dbReference type="EMBL" id="TVO51926.1"/>
    </source>
</evidence>
<dbReference type="SUPFAM" id="SSF53955">
    <property type="entry name" value="Lysozyme-like"/>
    <property type="match status" value="1"/>
</dbReference>
<evidence type="ECO:0000313" key="4">
    <source>
        <dbReference type="Proteomes" id="UP000319502"/>
    </source>
</evidence>
<protein>
    <submittedName>
        <fullName evidence="3">Lytic transglycosylase domain-containing protein</fullName>
    </submittedName>
</protein>
<dbReference type="PANTHER" id="PTHR37423:SF2">
    <property type="entry name" value="MEMBRANE-BOUND LYTIC MUREIN TRANSGLYCOSYLASE C"/>
    <property type="match status" value="1"/>
</dbReference>
<dbReference type="Proteomes" id="UP000319502">
    <property type="component" value="Unassembled WGS sequence"/>
</dbReference>
<comment type="similarity">
    <text evidence="1">Belongs to the transglycosylase Slt family.</text>
</comment>
<gene>
    <name evidence="3" type="ORF">FHP91_18700</name>
</gene>
<sequence>MKNATVMKRAIFHSGAFLKHFAHGSLIALGLLSAAALVASVIEPQSAARGLPIVSLAQAHAEAVMPPRPMVELADEPEALLQAPPVVATADAELSPELERVRSYVARRYRVSQTALLRPLVRAEQSAEELGLDPLLIVAVMAIESSFNPMAESTVGAQGLMQVIPRFHQDKIGPDATPESLFDPVTNVRVGALVIQEGLRRYGSLQSALQYYGGALRDENARYAKKVLSMQARLAEVAAKSDA</sequence>
<reference evidence="3 4" key="1">
    <citation type="submission" date="2019-07" db="EMBL/GenBank/DDBJ databases">
        <title>The pathways for chlorine oxyanion respiration interact through the shared metabolite chlorate.</title>
        <authorList>
            <person name="Barnum T.P."/>
            <person name="Cheng Y."/>
            <person name="Hill K.A."/>
            <person name="Lucas L.N."/>
            <person name="Carlson H.K."/>
            <person name="Coates J.D."/>
        </authorList>
    </citation>
    <scope>NUCLEOTIDE SEQUENCE [LARGE SCALE GENOMIC DNA]</scope>
    <source>
        <strain evidence="3 4">SFB-3</strain>
    </source>
</reference>
<accession>A0A557QG97</accession>
<dbReference type="PANTHER" id="PTHR37423">
    <property type="entry name" value="SOLUBLE LYTIC MUREIN TRANSGLYCOSYLASE-RELATED"/>
    <property type="match status" value="1"/>
</dbReference>
<dbReference type="RefSeq" id="WP_144311016.1">
    <property type="nucleotide sequence ID" value="NZ_VMNK01000018.1"/>
</dbReference>
<name>A0A557QG97_9RHOO</name>
<evidence type="ECO:0000256" key="1">
    <source>
        <dbReference type="ARBA" id="ARBA00007734"/>
    </source>
</evidence>